<name>A0AAV2SA02_MEGNR</name>
<dbReference type="GO" id="GO:0000049">
    <property type="term" value="F:tRNA binding"/>
    <property type="evidence" value="ECO:0007669"/>
    <property type="project" value="TreeGrafter"/>
</dbReference>
<accession>A0AAV2SA02</accession>
<dbReference type="Proteomes" id="UP001497623">
    <property type="component" value="Unassembled WGS sequence"/>
</dbReference>
<dbReference type="EMBL" id="CAXKWB010047767">
    <property type="protein sequence ID" value="CAL4165868.1"/>
    <property type="molecule type" value="Genomic_DNA"/>
</dbReference>
<evidence type="ECO:0000313" key="3">
    <source>
        <dbReference type="EMBL" id="CAL4165868.1"/>
    </source>
</evidence>
<feature type="domain" description="Possible tRNA binding" evidence="2">
    <location>
        <begin position="6"/>
        <end position="167"/>
    </location>
</feature>
<sequence length="171" mass="19018">GAPPTLNEINLYTTAGDLKRLEEFVNHQCDAAFIVDILPAISKLYFLGKFPSFKLKPVQAAILCGTGIQRKNAGDVAAELGVERGIVMSQMHKLIKDLTQQLRELRKSAATMIQEDGHQGFAADVEASLKETAKARLEREPEDREKVTQLIDVQHFGIKTWEQEITKSKDG</sequence>
<dbReference type="InterPro" id="IPR032672">
    <property type="entry name" value="TmcA/NAT10/Kre33"/>
</dbReference>
<dbReference type="PANTHER" id="PTHR10925">
    <property type="entry name" value="N-ACETYLTRANSFERASE 10"/>
    <property type="match status" value="1"/>
</dbReference>
<gene>
    <name evidence="3" type="ORF">MNOR_LOCUS33319</name>
</gene>
<dbReference type="GO" id="GO:1990883">
    <property type="term" value="F:18S rRNA cytidine N-acetyltransferase activity"/>
    <property type="evidence" value="ECO:0007669"/>
    <property type="project" value="TreeGrafter"/>
</dbReference>
<dbReference type="PANTHER" id="PTHR10925:SF5">
    <property type="entry name" value="RNA CYTIDINE ACETYLTRANSFERASE"/>
    <property type="match status" value="1"/>
</dbReference>
<dbReference type="Pfam" id="PF13725">
    <property type="entry name" value="tRNA_bind_2"/>
    <property type="match status" value="1"/>
</dbReference>
<evidence type="ECO:0000256" key="1">
    <source>
        <dbReference type="SAM" id="Coils"/>
    </source>
</evidence>
<dbReference type="GO" id="GO:0005730">
    <property type="term" value="C:nucleolus"/>
    <property type="evidence" value="ECO:0007669"/>
    <property type="project" value="TreeGrafter"/>
</dbReference>
<feature type="non-terminal residue" evidence="3">
    <location>
        <position position="1"/>
    </location>
</feature>
<evidence type="ECO:0000259" key="2">
    <source>
        <dbReference type="Pfam" id="PF13725"/>
    </source>
</evidence>
<proteinExistence type="predicted"/>
<protein>
    <recommendedName>
        <fullName evidence="2">Possible tRNA binding domain-containing protein</fullName>
    </recommendedName>
</protein>
<dbReference type="GO" id="GO:0030686">
    <property type="term" value="C:90S preribosome"/>
    <property type="evidence" value="ECO:0007669"/>
    <property type="project" value="TreeGrafter"/>
</dbReference>
<dbReference type="AlphaFoldDB" id="A0AAV2SA02"/>
<organism evidence="3 4">
    <name type="scientific">Meganyctiphanes norvegica</name>
    <name type="common">Northern krill</name>
    <name type="synonym">Thysanopoda norvegica</name>
    <dbReference type="NCBI Taxonomy" id="48144"/>
    <lineage>
        <taxon>Eukaryota</taxon>
        <taxon>Metazoa</taxon>
        <taxon>Ecdysozoa</taxon>
        <taxon>Arthropoda</taxon>
        <taxon>Crustacea</taxon>
        <taxon>Multicrustacea</taxon>
        <taxon>Malacostraca</taxon>
        <taxon>Eumalacostraca</taxon>
        <taxon>Eucarida</taxon>
        <taxon>Euphausiacea</taxon>
        <taxon>Euphausiidae</taxon>
        <taxon>Meganyctiphanes</taxon>
    </lineage>
</organism>
<reference evidence="3 4" key="1">
    <citation type="submission" date="2024-05" db="EMBL/GenBank/DDBJ databases">
        <authorList>
            <person name="Wallberg A."/>
        </authorList>
    </citation>
    <scope>NUCLEOTIDE SEQUENCE [LARGE SCALE GENOMIC DNA]</scope>
</reference>
<keyword evidence="4" id="KW-1185">Reference proteome</keyword>
<keyword evidence="1" id="KW-0175">Coiled coil</keyword>
<comment type="caution">
    <text evidence="3">The sequence shown here is derived from an EMBL/GenBank/DDBJ whole genome shotgun (WGS) entry which is preliminary data.</text>
</comment>
<dbReference type="GO" id="GO:1904812">
    <property type="term" value="P:rRNA acetylation involved in maturation of SSU-rRNA"/>
    <property type="evidence" value="ECO:0007669"/>
    <property type="project" value="TreeGrafter"/>
</dbReference>
<evidence type="ECO:0000313" key="4">
    <source>
        <dbReference type="Proteomes" id="UP001497623"/>
    </source>
</evidence>
<feature type="coiled-coil region" evidence="1">
    <location>
        <begin position="88"/>
        <end position="115"/>
    </location>
</feature>
<dbReference type="InterPro" id="IPR027992">
    <property type="entry name" value="tRNA_bind_dom"/>
</dbReference>